<sequence>MKLGQSRLGPTMAAVGVVAGGVILLQDVPGADASPPRIGAPCTKAEVRDYRNQPNGVPTVCAYMGGSGGFKWVRVAPADPVTRTPGQPCSGQYSVAVTPKGKAVMCAQGRWSVGP</sequence>
<dbReference type="RefSeq" id="WP_330506327.1">
    <property type="nucleotide sequence ID" value="NZ_JAZDUE010000016.1"/>
</dbReference>
<dbReference type="EMBL" id="JAZDUE010000016">
    <property type="protein sequence ID" value="MEE4024989.1"/>
    <property type="molecule type" value="Genomic_DNA"/>
</dbReference>
<protein>
    <recommendedName>
        <fullName evidence="3">Secreted protein</fullName>
    </recommendedName>
</protein>
<keyword evidence="2" id="KW-1185">Reference proteome</keyword>
<evidence type="ECO:0000313" key="1">
    <source>
        <dbReference type="EMBL" id="MEE4024989.1"/>
    </source>
</evidence>
<organism evidence="1 2">
    <name type="scientific">Gordonia prachuapensis</name>
    <dbReference type="NCBI Taxonomy" id="3115651"/>
    <lineage>
        <taxon>Bacteria</taxon>
        <taxon>Bacillati</taxon>
        <taxon>Actinomycetota</taxon>
        <taxon>Actinomycetes</taxon>
        <taxon>Mycobacteriales</taxon>
        <taxon>Gordoniaceae</taxon>
        <taxon>Gordonia</taxon>
    </lineage>
</organism>
<name>A0ABU7MXC9_9ACTN</name>
<proteinExistence type="predicted"/>
<evidence type="ECO:0000313" key="2">
    <source>
        <dbReference type="Proteomes" id="UP001335729"/>
    </source>
</evidence>
<accession>A0ABU7MXC9</accession>
<dbReference type="Proteomes" id="UP001335729">
    <property type="component" value="Unassembled WGS sequence"/>
</dbReference>
<reference evidence="1 2" key="1">
    <citation type="submission" date="2024-01" db="EMBL/GenBank/DDBJ databases">
        <title>Draft genome sequence of Gordonia sp. PKS22-38.</title>
        <authorList>
            <person name="Suphannarot A."/>
            <person name="Mingma R."/>
        </authorList>
    </citation>
    <scope>NUCLEOTIDE SEQUENCE [LARGE SCALE GENOMIC DNA]</scope>
    <source>
        <strain evidence="1 2">PKS22-38</strain>
    </source>
</reference>
<gene>
    <name evidence="1" type="ORF">V1Y59_18025</name>
</gene>
<evidence type="ECO:0008006" key="3">
    <source>
        <dbReference type="Google" id="ProtNLM"/>
    </source>
</evidence>
<comment type="caution">
    <text evidence="1">The sequence shown here is derived from an EMBL/GenBank/DDBJ whole genome shotgun (WGS) entry which is preliminary data.</text>
</comment>